<comment type="caution">
    <text evidence="8">The sequence shown here is derived from an EMBL/GenBank/DDBJ whole genome shotgun (WGS) entry which is preliminary data.</text>
</comment>
<evidence type="ECO:0000256" key="6">
    <source>
        <dbReference type="SAM" id="MobiDB-lite"/>
    </source>
</evidence>
<keyword evidence="5" id="KW-0539">Nucleus</keyword>
<dbReference type="InterPro" id="IPR007052">
    <property type="entry name" value="CS_dom"/>
</dbReference>
<dbReference type="PANTHER" id="PTHR21664:SF1">
    <property type="entry name" value="NUDC DOMAIN-CONTAINING PROTEIN 1"/>
    <property type="match status" value="1"/>
</dbReference>
<dbReference type="SUPFAM" id="SSF49764">
    <property type="entry name" value="HSP20-like chaperones"/>
    <property type="match status" value="1"/>
</dbReference>
<comment type="subcellular location">
    <subcellularLocation>
        <location evidence="2">Cytoplasm</location>
    </subcellularLocation>
    <subcellularLocation>
        <location evidence="1">Nucleus</location>
    </subcellularLocation>
</comment>
<evidence type="ECO:0000256" key="4">
    <source>
        <dbReference type="ARBA" id="ARBA00022490"/>
    </source>
</evidence>
<gene>
    <name evidence="8" type="ORF">DMC30DRAFT_87649</name>
</gene>
<organism evidence="8 9">
    <name type="scientific">Rhodotorula diobovata</name>
    <dbReference type="NCBI Taxonomy" id="5288"/>
    <lineage>
        <taxon>Eukaryota</taxon>
        <taxon>Fungi</taxon>
        <taxon>Dikarya</taxon>
        <taxon>Basidiomycota</taxon>
        <taxon>Pucciniomycotina</taxon>
        <taxon>Microbotryomycetes</taxon>
        <taxon>Sporidiobolales</taxon>
        <taxon>Sporidiobolaceae</taxon>
        <taxon>Rhodotorula</taxon>
    </lineage>
</organism>
<evidence type="ECO:0000256" key="5">
    <source>
        <dbReference type="ARBA" id="ARBA00023242"/>
    </source>
</evidence>
<evidence type="ECO:0000256" key="2">
    <source>
        <dbReference type="ARBA" id="ARBA00004496"/>
    </source>
</evidence>
<dbReference type="GO" id="GO:0005634">
    <property type="term" value="C:nucleus"/>
    <property type="evidence" value="ECO:0007669"/>
    <property type="project" value="UniProtKB-SubCell"/>
</dbReference>
<protein>
    <recommendedName>
        <fullName evidence="3">NudC domain-containing protein 1</fullName>
    </recommendedName>
</protein>
<dbReference type="GO" id="GO:0005737">
    <property type="term" value="C:cytoplasm"/>
    <property type="evidence" value="ECO:0007669"/>
    <property type="project" value="UniProtKB-SubCell"/>
</dbReference>
<dbReference type="EMBL" id="SOZI01000017">
    <property type="protein sequence ID" value="TNY23016.1"/>
    <property type="molecule type" value="Genomic_DNA"/>
</dbReference>
<dbReference type="Gene3D" id="2.60.40.790">
    <property type="match status" value="1"/>
</dbReference>
<dbReference type="CDD" id="cd06467">
    <property type="entry name" value="p23_NUDC_like"/>
    <property type="match status" value="1"/>
</dbReference>
<dbReference type="STRING" id="5288.A0A5C5G370"/>
<dbReference type="OrthoDB" id="428655at2759"/>
<evidence type="ECO:0000256" key="3">
    <source>
        <dbReference type="ARBA" id="ARBA00018915"/>
    </source>
</evidence>
<proteinExistence type="predicted"/>
<dbReference type="InterPro" id="IPR008978">
    <property type="entry name" value="HSP20-like_chaperone"/>
</dbReference>
<dbReference type="InterPro" id="IPR037895">
    <property type="entry name" value="NUDCD1"/>
</dbReference>
<dbReference type="PANTHER" id="PTHR21664">
    <property type="entry name" value="CHRONIC MYELOGENOUS LEUKEMIA TUMOR ANTIGEN 66"/>
    <property type="match status" value="1"/>
</dbReference>
<feature type="domain" description="CS" evidence="7">
    <location>
        <begin position="340"/>
        <end position="453"/>
    </location>
</feature>
<reference evidence="8 9" key="1">
    <citation type="submission" date="2019-03" db="EMBL/GenBank/DDBJ databases">
        <title>Rhodosporidium diobovatum UCD-FST 08-225 genome sequencing, assembly, and annotation.</title>
        <authorList>
            <person name="Fakankun I.U."/>
            <person name="Fristensky B."/>
            <person name="Levin D.B."/>
        </authorList>
    </citation>
    <scope>NUCLEOTIDE SEQUENCE [LARGE SCALE GENOMIC DNA]</scope>
    <source>
        <strain evidence="8 9">UCD-FST 08-225</strain>
    </source>
</reference>
<keyword evidence="9" id="KW-1185">Reference proteome</keyword>
<dbReference type="Pfam" id="PF04969">
    <property type="entry name" value="CS"/>
    <property type="match status" value="1"/>
</dbReference>
<name>A0A5C5G370_9BASI</name>
<evidence type="ECO:0000313" key="8">
    <source>
        <dbReference type="EMBL" id="TNY23016.1"/>
    </source>
</evidence>
<evidence type="ECO:0000256" key="1">
    <source>
        <dbReference type="ARBA" id="ARBA00004123"/>
    </source>
</evidence>
<dbReference type="Proteomes" id="UP000311382">
    <property type="component" value="Unassembled WGS sequence"/>
</dbReference>
<evidence type="ECO:0000313" key="9">
    <source>
        <dbReference type="Proteomes" id="UP000311382"/>
    </source>
</evidence>
<accession>A0A5C5G370</accession>
<feature type="region of interest" description="Disordered" evidence="6">
    <location>
        <begin position="451"/>
        <end position="481"/>
    </location>
</feature>
<keyword evidence="4" id="KW-0963">Cytoplasm</keyword>
<evidence type="ECO:0000259" key="7">
    <source>
        <dbReference type="PROSITE" id="PS51203"/>
    </source>
</evidence>
<dbReference type="PROSITE" id="PS51203">
    <property type="entry name" value="CS"/>
    <property type="match status" value="1"/>
</dbReference>
<sequence length="759" mass="79266">MARVAPPGDTLSFKANHMLLNPHFESYKLTQPAHPPASFPLPPQAHFSTPALPDHARLSYNEVAARARHNHLAAGTAGELVFVDGQGQVTAISVDPHTATPSFHPLLHLPLDSPSPPSSATSPVPEYPTALAIAPYLWSITDGRGRLYLVRIDPSTSSPTWTASIQAVFELRDDGPDTDLTPFRLHAAEQLSASEAVVLLSVVTKAAPTAAAAAPATPSLPTPSSMAATTRHTISSTTQFMYLSARVSLAPVEGPQPLVAAWRLTSHDLPSFVLFDRERGAFVVGAGSKLVHVHAGATGTGDSVSEEEAETADAAADEDVLMTPARASTTAASSSGPAAPRPPPFSWVQDKDSVTVAFPIPSDTPTSSIRITFSRLYLTLHVSTSSAFAASSSGLPGGVGLPRVSHKRLWGDIDPHTSVWTFDRDAEGRDSTYGLLTLHLEKAHAGTRWSDVFAPSPRRDDVQEGSGPGAGGARIEELDPELEYETVPETLDPSELAGITERMEQWAQGLVRHGLGYSDEGLGSGIPTSLTGDEVDVEVDAESGRPFVVTWIEGAAAASGSPRLVHPHAAVPYELLSTPFPLAAAASSSPSLSYEGITVKHDVDGLLFTPPPASTASYEWSHASTFPALAFVLATKRDTRFVHHLLPSPLSASAASSSGAVLAFDAPALPIASRSGSESGPAAPLARDGANCFVYLSPAAPLSGGARTRPRTTTGAQMVLRVGGPGAGALVGVAAVELAGGERCVVALCEREVVVLRVL</sequence>
<dbReference type="AlphaFoldDB" id="A0A5C5G370"/>